<reference evidence="3 4" key="2">
    <citation type="submission" date="2024-07" db="EMBL/GenBank/DDBJ databases">
        <authorList>
            <person name="Akdeniz Z."/>
        </authorList>
    </citation>
    <scope>NUCLEOTIDE SEQUENCE [LARGE SCALE GENOMIC DNA]</scope>
</reference>
<keyword evidence="1" id="KW-0812">Transmembrane</keyword>
<protein>
    <submittedName>
        <fullName evidence="3">Hypothetical_protein</fullName>
    </submittedName>
</protein>
<evidence type="ECO:0000313" key="2">
    <source>
        <dbReference type="EMBL" id="CAI9921890.1"/>
    </source>
</evidence>
<dbReference type="Proteomes" id="UP001642409">
    <property type="component" value="Unassembled WGS sequence"/>
</dbReference>
<dbReference type="AlphaFoldDB" id="A0AA86NL37"/>
<evidence type="ECO:0000256" key="1">
    <source>
        <dbReference type="SAM" id="Phobius"/>
    </source>
</evidence>
<gene>
    <name evidence="3" type="ORF">HINF_LOCUS68207</name>
    <name evidence="2" type="ORF">HINF_LOCUS9535</name>
</gene>
<reference evidence="2" key="1">
    <citation type="submission" date="2023-06" db="EMBL/GenBank/DDBJ databases">
        <authorList>
            <person name="Kurt Z."/>
        </authorList>
    </citation>
    <scope>NUCLEOTIDE SEQUENCE</scope>
</reference>
<keyword evidence="1" id="KW-1133">Transmembrane helix</keyword>
<comment type="caution">
    <text evidence="2">The sequence shown here is derived from an EMBL/GenBank/DDBJ whole genome shotgun (WGS) entry which is preliminary data.</text>
</comment>
<organism evidence="2">
    <name type="scientific">Hexamita inflata</name>
    <dbReference type="NCBI Taxonomy" id="28002"/>
    <lineage>
        <taxon>Eukaryota</taxon>
        <taxon>Metamonada</taxon>
        <taxon>Diplomonadida</taxon>
        <taxon>Hexamitidae</taxon>
        <taxon>Hexamitinae</taxon>
        <taxon>Hexamita</taxon>
    </lineage>
</organism>
<keyword evidence="4" id="KW-1185">Reference proteome</keyword>
<proteinExistence type="predicted"/>
<evidence type="ECO:0000313" key="4">
    <source>
        <dbReference type="Proteomes" id="UP001642409"/>
    </source>
</evidence>
<accession>A0AA86NL37</accession>
<name>A0AA86NL37_9EUKA</name>
<dbReference type="EMBL" id="CAXDID020000481">
    <property type="protein sequence ID" value="CAL6095974.1"/>
    <property type="molecule type" value="Genomic_DNA"/>
</dbReference>
<evidence type="ECO:0000313" key="3">
    <source>
        <dbReference type="EMBL" id="CAL6095974.1"/>
    </source>
</evidence>
<feature type="transmembrane region" description="Helical" evidence="1">
    <location>
        <begin position="107"/>
        <end position="127"/>
    </location>
</feature>
<dbReference type="EMBL" id="CATOUU010000237">
    <property type="protein sequence ID" value="CAI9921890.1"/>
    <property type="molecule type" value="Genomic_DNA"/>
</dbReference>
<keyword evidence="1" id="KW-0472">Membrane</keyword>
<sequence length="254" mass="29661">MRLVYKYSNNYKQQFLYFIQLAALHLTGETNRSQLDCSGACVRWLKSYQNALKSEKIKKRLSHSSKHEVVVIKGSCEELIAIAIFHINSGIHWSFIRINKRFERRQVNILQLLVFLSLVLMFVNSSWRALRGKNRLSSLQPWKHLSLVGKLRNVVWNLSKKLLCQNNLGRTCGPWTSGDLKSQVSLETTYSGQIQCSQVTYFYWFGQILYNYNIIKMKTLNNIQLQITATYTGVIYQVNKQYQVEIVIRLLLVK</sequence>